<proteinExistence type="predicted"/>
<protein>
    <submittedName>
        <fullName evidence="1">Late expression factor 3</fullName>
    </submittedName>
</protein>
<evidence type="ECO:0000313" key="2">
    <source>
        <dbReference type="Proteomes" id="UP000203316"/>
    </source>
</evidence>
<keyword evidence="2" id="KW-1185">Reference proteome</keyword>
<dbReference type="KEGG" id="vg:5850481"/>
<dbReference type="InterPro" id="IPR008415">
    <property type="entry name" value="Baculo_LEF-3"/>
</dbReference>
<sequence>MMSNYCEDDNAGHDTFVDFSKTNTKRKLNFDSVEKEQNEVDMVTDTKRLKLNNEYPTPVKKSVNEFADKNIGDLTGAVKRNFKTFTGELLTKNMISINNETFYLFKFLTENLSKEYYGNAGQYQGMRVNNVYEITLDYRNKKICIGSYKECKNKDNAVRVQRQLCCNNFESGDTVSVYARLKCGFNLLDNDNYKIVLHLLIADDDATNVTPKEIECTANLKKFTTAITDCAICTSNDLLAYFNKNEDKILKLQRVKCNQTNAALKSLILLPITQIVVDTKATLSFEPFDDAQNVSRVNKQIMKGQVATLEAEVVSTQNNERVVMSFNVKNNDAEDKVIKATYFVNSYNNNGGGGGQNKSLQYMETNLNQLNELIENDLAHVYIYVTHDSKNNYNVLGITKHEIDSDTYESL</sequence>
<reference evidence="1 2" key="1">
    <citation type="submission" date="2007-11" db="EMBL/GenBank/DDBJ databases">
        <title>Sequence and organization of Orgyia leucostigma nucleopolyhedrovirus genome.</title>
        <authorList>
            <person name="Eveleigh R.J.M."/>
            <person name="Lapointe R."/>
            <person name="Graham R.I."/>
            <person name="Lauzon H.A.M."/>
            <person name="Pavlik L."/>
            <person name="Arif B.M."/>
            <person name="Lucarotti C.J."/>
        </authorList>
    </citation>
    <scope>NUCLEOTIDE SEQUENCE [LARGE SCALE GENOMIC DNA]</scope>
    <source>
        <strain evidence="1">CFS-77</strain>
    </source>
</reference>
<dbReference type="GO" id="GO:0003677">
    <property type="term" value="F:DNA binding"/>
    <property type="evidence" value="ECO:0007669"/>
    <property type="project" value="InterPro"/>
</dbReference>
<dbReference type="Proteomes" id="UP000203316">
    <property type="component" value="Segment"/>
</dbReference>
<dbReference type="Pfam" id="PF05847">
    <property type="entry name" value="Baculo_LEF-3"/>
    <property type="match status" value="1"/>
</dbReference>
<gene>
    <name evidence="1" type="primary">lef3</name>
</gene>
<organism evidence="1 2">
    <name type="scientific">Orgyia leucostigma nucleopolyhedrovirus</name>
    <dbReference type="NCBI Taxonomy" id="490711"/>
    <lineage>
        <taxon>Viruses</taxon>
        <taxon>Viruses incertae sedis</taxon>
        <taxon>Naldaviricetes</taxon>
        <taxon>Lefavirales</taxon>
        <taxon>Baculoviridae</taxon>
        <taxon>Alphabaculovirus</taxon>
        <taxon>Alphabaculovirus orleucostigmae</taxon>
    </lineage>
</organism>
<dbReference type="EMBL" id="EU309041">
    <property type="protein sequence ID" value="ABY65791.1"/>
    <property type="molecule type" value="Genomic_DNA"/>
</dbReference>
<dbReference type="GeneID" id="5850481"/>
<name>B0FDT3_9ABAC</name>
<dbReference type="GO" id="GO:0006355">
    <property type="term" value="P:regulation of DNA-templated transcription"/>
    <property type="evidence" value="ECO:0007669"/>
    <property type="project" value="InterPro"/>
</dbReference>
<dbReference type="OrthoDB" id="5804at10239"/>
<evidence type="ECO:0000313" key="1">
    <source>
        <dbReference type="EMBL" id="ABY65791.1"/>
    </source>
</evidence>
<dbReference type="RefSeq" id="YP_001650975.1">
    <property type="nucleotide sequence ID" value="NC_010276.1"/>
</dbReference>
<accession>B0FDT3</accession>